<dbReference type="InterPro" id="IPR016667">
    <property type="entry name" value="Caps_polysacc_synth_CpsB/CapC"/>
</dbReference>
<dbReference type="EC" id="3.1.3.48" evidence="2"/>
<comment type="catalytic activity">
    <reaction evidence="4">
        <text>O-phospho-L-tyrosyl-[protein] + H2O = L-tyrosyl-[protein] + phosphate</text>
        <dbReference type="Rhea" id="RHEA:10684"/>
        <dbReference type="Rhea" id="RHEA-COMP:10136"/>
        <dbReference type="Rhea" id="RHEA-COMP:20101"/>
        <dbReference type="ChEBI" id="CHEBI:15377"/>
        <dbReference type="ChEBI" id="CHEBI:43474"/>
        <dbReference type="ChEBI" id="CHEBI:46858"/>
        <dbReference type="ChEBI" id="CHEBI:61978"/>
        <dbReference type="EC" id="3.1.3.48"/>
    </reaction>
</comment>
<dbReference type="PANTHER" id="PTHR39181:SF1">
    <property type="entry name" value="TYROSINE-PROTEIN PHOSPHATASE YWQE"/>
    <property type="match status" value="1"/>
</dbReference>
<comment type="caution">
    <text evidence="5">The sequence shown here is derived from an EMBL/GenBank/DDBJ whole genome shotgun (WGS) entry which is preliminary data.</text>
</comment>
<evidence type="ECO:0000313" key="6">
    <source>
        <dbReference type="Proteomes" id="UP000651668"/>
    </source>
</evidence>
<reference evidence="5" key="1">
    <citation type="journal article" date="2014" name="Int. J. Syst. Evol. Microbiol.">
        <title>Complete genome sequence of Corynebacterium casei LMG S-19264T (=DSM 44701T), isolated from a smear-ripened cheese.</title>
        <authorList>
            <consortium name="US DOE Joint Genome Institute (JGI-PGF)"/>
            <person name="Walter F."/>
            <person name="Albersmeier A."/>
            <person name="Kalinowski J."/>
            <person name="Ruckert C."/>
        </authorList>
    </citation>
    <scope>NUCLEOTIDE SEQUENCE</scope>
    <source>
        <strain evidence="5">CGMCC 1.15343</strain>
    </source>
</reference>
<name>A0A916XDT9_9SPHI</name>
<keyword evidence="6" id="KW-1185">Reference proteome</keyword>
<dbReference type="Proteomes" id="UP000651668">
    <property type="component" value="Unassembled WGS sequence"/>
</dbReference>
<evidence type="ECO:0000256" key="3">
    <source>
        <dbReference type="ARBA" id="ARBA00022801"/>
    </source>
</evidence>
<dbReference type="RefSeq" id="WP_188626509.1">
    <property type="nucleotide sequence ID" value="NZ_BMIL01000005.1"/>
</dbReference>
<dbReference type="EMBL" id="BMIL01000005">
    <property type="protein sequence ID" value="GGC64422.1"/>
    <property type="molecule type" value="Genomic_DNA"/>
</dbReference>
<organism evidence="5 6">
    <name type="scientific">Pedobacter quisquiliarum</name>
    <dbReference type="NCBI Taxonomy" id="1834438"/>
    <lineage>
        <taxon>Bacteria</taxon>
        <taxon>Pseudomonadati</taxon>
        <taxon>Bacteroidota</taxon>
        <taxon>Sphingobacteriia</taxon>
        <taxon>Sphingobacteriales</taxon>
        <taxon>Sphingobacteriaceae</taxon>
        <taxon>Pedobacter</taxon>
    </lineage>
</organism>
<keyword evidence="3" id="KW-0378">Hydrolase</keyword>
<dbReference type="AlphaFoldDB" id="A0A916XDT9"/>
<dbReference type="SUPFAM" id="SSF89550">
    <property type="entry name" value="PHP domain-like"/>
    <property type="match status" value="1"/>
</dbReference>
<dbReference type="GO" id="GO:0030145">
    <property type="term" value="F:manganese ion binding"/>
    <property type="evidence" value="ECO:0007669"/>
    <property type="project" value="InterPro"/>
</dbReference>
<dbReference type="PANTHER" id="PTHR39181">
    <property type="entry name" value="TYROSINE-PROTEIN PHOSPHATASE YWQE"/>
    <property type="match status" value="1"/>
</dbReference>
<comment type="similarity">
    <text evidence="1">Belongs to the metallo-dependent hydrolases superfamily. CpsB/CapC family.</text>
</comment>
<evidence type="ECO:0000256" key="1">
    <source>
        <dbReference type="ARBA" id="ARBA00005750"/>
    </source>
</evidence>
<proteinExistence type="inferred from homology"/>
<reference evidence="5" key="2">
    <citation type="submission" date="2020-09" db="EMBL/GenBank/DDBJ databases">
        <authorList>
            <person name="Sun Q."/>
            <person name="Zhou Y."/>
        </authorList>
    </citation>
    <scope>NUCLEOTIDE SEQUENCE</scope>
    <source>
        <strain evidence="5">CGMCC 1.15343</strain>
    </source>
</reference>
<gene>
    <name evidence="5" type="ORF">GCM10011387_17560</name>
</gene>
<dbReference type="GO" id="GO:0004725">
    <property type="term" value="F:protein tyrosine phosphatase activity"/>
    <property type="evidence" value="ECO:0007669"/>
    <property type="project" value="UniProtKB-EC"/>
</dbReference>
<dbReference type="InterPro" id="IPR016195">
    <property type="entry name" value="Pol/histidinol_Pase-like"/>
</dbReference>
<sequence>MFSFFKRKPVVDHIEWLGVDIHAHLLPGIDDGSPDVDTSITLITGLQALGFHKFICTPHIFTELYPNNKQTITAALTNLKAGLAAKGLEADLAAAAEHMVDETFVVGPDLMAFPGKYILIEMSYLSEHPNIEQVIFDLQLQGYYVILAHPERYTFYHNNYPRFNRLKDMGVLFQLNLLSLSGYYGKGVKQAADYLIANHIYDVAATDMHHERHLKVLDQMVRSGKLYQLVGNYEFRNKQLFG</sequence>
<dbReference type="Pfam" id="PF19567">
    <property type="entry name" value="CpsB_CapC"/>
    <property type="match status" value="1"/>
</dbReference>
<evidence type="ECO:0000256" key="2">
    <source>
        <dbReference type="ARBA" id="ARBA00013064"/>
    </source>
</evidence>
<dbReference type="Gene3D" id="3.20.20.140">
    <property type="entry name" value="Metal-dependent hydrolases"/>
    <property type="match status" value="1"/>
</dbReference>
<evidence type="ECO:0000256" key="4">
    <source>
        <dbReference type="ARBA" id="ARBA00051722"/>
    </source>
</evidence>
<protein>
    <recommendedName>
        <fullName evidence="2">protein-tyrosine-phosphatase</fullName>
        <ecNumber evidence="2">3.1.3.48</ecNumber>
    </recommendedName>
</protein>
<accession>A0A916XDT9</accession>
<evidence type="ECO:0000313" key="5">
    <source>
        <dbReference type="EMBL" id="GGC64422.1"/>
    </source>
</evidence>
<dbReference type="PIRSF" id="PIRSF016557">
    <property type="entry name" value="Caps_synth_CpsB"/>
    <property type="match status" value="1"/>
</dbReference>